<evidence type="ECO:0000256" key="2">
    <source>
        <dbReference type="ARBA" id="ARBA00007776"/>
    </source>
</evidence>
<dbReference type="OrthoDB" id="9796616at2"/>
<dbReference type="GO" id="GO:0008360">
    <property type="term" value="P:regulation of cell shape"/>
    <property type="evidence" value="ECO:0007669"/>
    <property type="project" value="UniProtKB-KW"/>
</dbReference>
<evidence type="ECO:0000256" key="5">
    <source>
        <dbReference type="ARBA" id="ARBA00022960"/>
    </source>
</evidence>
<keyword evidence="7 8" id="KW-0472">Membrane</keyword>
<comment type="similarity">
    <text evidence="2">Belongs to the MreD family.</text>
</comment>
<feature type="transmembrane region" description="Helical" evidence="8">
    <location>
        <begin position="6"/>
        <end position="27"/>
    </location>
</feature>
<dbReference type="NCBIfam" id="TIGR03426">
    <property type="entry name" value="shape_MreD"/>
    <property type="match status" value="1"/>
</dbReference>
<evidence type="ECO:0000256" key="1">
    <source>
        <dbReference type="ARBA" id="ARBA00004651"/>
    </source>
</evidence>
<name>A0A0C1R8J1_9CLOT</name>
<dbReference type="GO" id="GO:0005886">
    <property type="term" value="C:plasma membrane"/>
    <property type="evidence" value="ECO:0007669"/>
    <property type="project" value="UniProtKB-SubCell"/>
</dbReference>
<dbReference type="STRING" id="29341.RSJ17_14225"/>
<protein>
    <submittedName>
        <fullName evidence="9">Rod shape-determining protein MreD</fullName>
    </submittedName>
</protein>
<comment type="subcellular location">
    <subcellularLocation>
        <location evidence="1">Cell membrane</location>
        <topology evidence="1">Multi-pass membrane protein</topology>
    </subcellularLocation>
</comment>
<dbReference type="Proteomes" id="UP000031366">
    <property type="component" value="Unassembled WGS sequence"/>
</dbReference>
<feature type="transmembrane region" description="Helical" evidence="8">
    <location>
        <begin position="127"/>
        <end position="149"/>
    </location>
</feature>
<evidence type="ECO:0000256" key="3">
    <source>
        <dbReference type="ARBA" id="ARBA00022475"/>
    </source>
</evidence>
<evidence type="ECO:0000313" key="10">
    <source>
        <dbReference type="Proteomes" id="UP000031366"/>
    </source>
</evidence>
<organism evidence="9 10">
    <name type="scientific">Clostridium argentinense CDC 2741</name>
    <dbReference type="NCBI Taxonomy" id="1418104"/>
    <lineage>
        <taxon>Bacteria</taxon>
        <taxon>Bacillati</taxon>
        <taxon>Bacillota</taxon>
        <taxon>Clostridia</taxon>
        <taxon>Eubacteriales</taxon>
        <taxon>Clostridiaceae</taxon>
        <taxon>Clostridium</taxon>
    </lineage>
</organism>
<keyword evidence="3" id="KW-1003">Cell membrane</keyword>
<keyword evidence="4 8" id="KW-0812">Transmembrane</keyword>
<dbReference type="InterPro" id="IPR017225">
    <property type="entry name" value="Cell_shape_determin_MreD_prd"/>
</dbReference>
<evidence type="ECO:0000256" key="7">
    <source>
        <dbReference type="ARBA" id="ARBA00023136"/>
    </source>
</evidence>
<keyword evidence="6 8" id="KW-1133">Transmembrane helix</keyword>
<gene>
    <name evidence="9" type="primary">mreD</name>
    <name evidence="9" type="ORF">U732_1194</name>
</gene>
<dbReference type="PIRSF" id="PIRSF037497">
    <property type="entry name" value="MreD_Clostridium/Treponema_prd"/>
    <property type="match status" value="1"/>
</dbReference>
<evidence type="ECO:0000256" key="6">
    <source>
        <dbReference type="ARBA" id="ARBA00022989"/>
    </source>
</evidence>
<dbReference type="InterPro" id="IPR007227">
    <property type="entry name" value="Cell_shape_determining_MreD"/>
</dbReference>
<reference evidence="9 10" key="1">
    <citation type="journal article" date="2015" name="Infect. Genet. Evol.">
        <title>Genomic sequences of six botulinum neurotoxin-producing strains representing three clostridial species illustrate the mobility and diversity of botulinum neurotoxin genes.</title>
        <authorList>
            <person name="Smith T.J."/>
            <person name="Hill K.K."/>
            <person name="Xie G."/>
            <person name="Foley B.T."/>
            <person name="Williamson C.H."/>
            <person name="Foster J.T."/>
            <person name="Johnson S.L."/>
            <person name="Chertkov O."/>
            <person name="Teshima H."/>
            <person name="Gibbons H.S."/>
            <person name="Johnsky L.A."/>
            <person name="Karavis M.A."/>
            <person name="Smith L.A."/>
        </authorList>
    </citation>
    <scope>NUCLEOTIDE SEQUENCE [LARGE SCALE GENOMIC DNA]</scope>
    <source>
        <strain evidence="9 10">CDC 2741</strain>
    </source>
</reference>
<dbReference type="RefSeq" id="WP_039632016.1">
    <property type="nucleotide sequence ID" value="NZ_AYSO01000015.1"/>
</dbReference>
<sequence>MKKVITLFFICIGLTMLDNTLSTFIAIKSIYPSILFVFIISYSIINGPVEAIILGIFAGALQDIYLFNGLGINMLTNMLTCYIAAQIGKSIFKEKSFVPIISTFFLSILKGVMMFSLFYLLKIKVNIQTALYVSIYNMILSIILYRYVYKLSETKFMKKDWRF</sequence>
<proteinExistence type="inferred from homology"/>
<keyword evidence="10" id="KW-1185">Reference proteome</keyword>
<feature type="transmembrane region" description="Helical" evidence="8">
    <location>
        <begin position="64"/>
        <end position="85"/>
    </location>
</feature>
<dbReference type="AlphaFoldDB" id="A0A0C1R8J1"/>
<evidence type="ECO:0000256" key="4">
    <source>
        <dbReference type="ARBA" id="ARBA00022692"/>
    </source>
</evidence>
<feature type="transmembrane region" description="Helical" evidence="8">
    <location>
        <begin position="34"/>
        <end position="58"/>
    </location>
</feature>
<accession>A0A0C1R8J1</accession>
<comment type="caution">
    <text evidence="9">The sequence shown here is derived from an EMBL/GenBank/DDBJ whole genome shotgun (WGS) entry which is preliminary data.</text>
</comment>
<dbReference type="EMBL" id="AYSO01000015">
    <property type="protein sequence ID" value="KIE46856.1"/>
    <property type="molecule type" value="Genomic_DNA"/>
</dbReference>
<evidence type="ECO:0000256" key="8">
    <source>
        <dbReference type="SAM" id="Phobius"/>
    </source>
</evidence>
<evidence type="ECO:0000313" key="9">
    <source>
        <dbReference type="EMBL" id="KIE46856.1"/>
    </source>
</evidence>
<keyword evidence="5" id="KW-0133">Cell shape</keyword>
<dbReference type="Pfam" id="PF04093">
    <property type="entry name" value="MreD"/>
    <property type="match status" value="1"/>
</dbReference>
<feature type="transmembrane region" description="Helical" evidence="8">
    <location>
        <begin position="97"/>
        <end position="121"/>
    </location>
</feature>